<sequence>MQTGSKLMPLSEIELMPLQYAVITRLEKNGFAYIFDEVGSGKTIQTGLAIWNIIKDNPRAKILIVCPKSITYNWYSELLQKFGFDFKIVEGIKGSLFSCDPRIANLLITGSDASTKEYRPNEGLNRLALKNEVPEQSSGSWWDLIVIDEAHEFKGTSSSRFQTIRKNYSAKKVLFLSATPIKNAIEELETELDLVATLLTKEKEKGRVLPTLDNSKEYLGMKLLSLDPQNPFSRNFKEIIRLCKENVKGNQIDSDALYFKNRVIHRLTYNINPENWKAITEHLKGYYGFGYYQAIGNIHQLVFRNSLNIDPKLNECLKYLKDKVKSKEKAVIFCTRKATVEYICSALRKEFGKDEVLGMTGDTHEIGERKQILSRIGTMKTSFGEYENVRFLVIIDKLATVGLNLPTFNHIVNYELPFTPADIEQRFGRIDRITGQYHDDLHLVYFCEEKPDNVEYAALDSAFINLCVTKLIWNILDSIPSKNTIIDIISKDINVVAWRFTFIKTLLDIEKKYKVDWNISLEMMYAFIEELLGVNGTYATLQCQLFYHEIIKTRDSDSQVTFAEMMSHMQNQYLKSLSVVLGNDHLCQRFLNSEMTISEFVEAVGDQRKIKTDNAIFYKDEQGKIAPIALTDLAKKIVLNPNDEMKKLYTEIKQIQDDLGSFQEECKKICKDDNVDFKKLDELLINIEENSIFVSATLINIYKYLRKNGCISMNLSDFITGWNERRNK</sequence>
<dbReference type="InterPro" id="IPR027417">
    <property type="entry name" value="P-loop_NTPase"/>
</dbReference>
<organism evidence="4 5">
    <name type="scientific">Fontibacillus solani</name>
    <dbReference type="NCBI Taxonomy" id="1572857"/>
    <lineage>
        <taxon>Bacteria</taxon>
        <taxon>Bacillati</taxon>
        <taxon>Bacillota</taxon>
        <taxon>Bacilli</taxon>
        <taxon>Bacillales</taxon>
        <taxon>Paenibacillaceae</taxon>
        <taxon>Fontibacillus</taxon>
    </lineage>
</organism>
<dbReference type="EMBL" id="JACJIP010000028">
    <property type="protein sequence ID" value="MBA9087277.1"/>
    <property type="molecule type" value="Genomic_DNA"/>
</dbReference>
<dbReference type="PANTHER" id="PTHR45766:SF6">
    <property type="entry name" value="SWI_SNF-RELATED MATRIX-ASSOCIATED ACTIN-DEPENDENT REGULATOR OF CHROMATIN SUBFAMILY A-LIKE PROTEIN 1"/>
    <property type="match status" value="1"/>
</dbReference>
<dbReference type="PANTHER" id="PTHR45766">
    <property type="entry name" value="DNA ANNEALING HELICASE AND ENDONUCLEASE ZRANB3 FAMILY MEMBER"/>
    <property type="match status" value="1"/>
</dbReference>
<gene>
    <name evidence="4" type="ORF">FHR92_003761</name>
</gene>
<feature type="domain" description="Helicase C-terminal" evidence="3">
    <location>
        <begin position="312"/>
        <end position="487"/>
    </location>
</feature>
<dbReference type="InterPro" id="IPR001650">
    <property type="entry name" value="Helicase_C-like"/>
</dbReference>
<dbReference type="Gene3D" id="3.40.50.300">
    <property type="entry name" value="P-loop containing nucleotide triphosphate hydrolases"/>
    <property type="match status" value="1"/>
</dbReference>
<dbReference type="SMART" id="SM00490">
    <property type="entry name" value="HELICc"/>
    <property type="match status" value="1"/>
</dbReference>
<reference evidence="4 5" key="1">
    <citation type="submission" date="2020-08" db="EMBL/GenBank/DDBJ databases">
        <title>Genomic Encyclopedia of Type Strains, Phase III (KMG-III): the genomes of soil and plant-associated and newly described type strains.</title>
        <authorList>
            <person name="Whitman W."/>
        </authorList>
    </citation>
    <scope>NUCLEOTIDE SEQUENCE [LARGE SCALE GENOMIC DNA]</scope>
    <source>
        <strain evidence="4 5">CECT 8693</strain>
    </source>
</reference>
<dbReference type="Pfam" id="PF00176">
    <property type="entry name" value="SNF2-rel_dom"/>
    <property type="match status" value="1"/>
</dbReference>
<comment type="caution">
    <text evidence="4">The sequence shown here is derived from an EMBL/GenBank/DDBJ whole genome shotgun (WGS) entry which is preliminary data.</text>
</comment>
<keyword evidence="5" id="KW-1185">Reference proteome</keyword>
<evidence type="ECO:0000259" key="3">
    <source>
        <dbReference type="PROSITE" id="PS51194"/>
    </source>
</evidence>
<dbReference type="RefSeq" id="WP_182538103.1">
    <property type="nucleotide sequence ID" value="NZ_JACJIP010000028.1"/>
</dbReference>
<dbReference type="SMART" id="SM00487">
    <property type="entry name" value="DEXDc"/>
    <property type="match status" value="1"/>
</dbReference>
<evidence type="ECO:0000256" key="1">
    <source>
        <dbReference type="ARBA" id="ARBA00022801"/>
    </source>
</evidence>
<evidence type="ECO:0000313" key="5">
    <source>
        <dbReference type="Proteomes" id="UP000567067"/>
    </source>
</evidence>
<dbReference type="InterPro" id="IPR000330">
    <property type="entry name" value="SNF2_N"/>
</dbReference>
<dbReference type="Gene3D" id="3.40.50.10810">
    <property type="entry name" value="Tandem AAA-ATPase domain"/>
    <property type="match status" value="1"/>
</dbReference>
<dbReference type="Pfam" id="PF00271">
    <property type="entry name" value="Helicase_C"/>
    <property type="match status" value="1"/>
</dbReference>
<keyword evidence="4" id="KW-0067">ATP-binding</keyword>
<protein>
    <submittedName>
        <fullName evidence="4">Superfamily II DNA or RNA helicase</fullName>
    </submittedName>
</protein>
<dbReference type="GO" id="GO:0005524">
    <property type="term" value="F:ATP binding"/>
    <property type="evidence" value="ECO:0007669"/>
    <property type="project" value="InterPro"/>
</dbReference>
<evidence type="ECO:0000313" key="4">
    <source>
        <dbReference type="EMBL" id="MBA9087277.1"/>
    </source>
</evidence>
<dbReference type="GO" id="GO:0016787">
    <property type="term" value="F:hydrolase activity"/>
    <property type="evidence" value="ECO:0007669"/>
    <property type="project" value="UniProtKB-KW"/>
</dbReference>
<dbReference type="PROSITE" id="PS51192">
    <property type="entry name" value="HELICASE_ATP_BIND_1"/>
    <property type="match status" value="1"/>
</dbReference>
<name>A0A7W3SW21_9BACL</name>
<dbReference type="InterPro" id="IPR049730">
    <property type="entry name" value="SNF2/RAD54-like_C"/>
</dbReference>
<accession>A0A7W3SW21</accession>
<dbReference type="GO" id="GO:0004386">
    <property type="term" value="F:helicase activity"/>
    <property type="evidence" value="ECO:0007669"/>
    <property type="project" value="UniProtKB-KW"/>
</dbReference>
<dbReference type="Proteomes" id="UP000567067">
    <property type="component" value="Unassembled WGS sequence"/>
</dbReference>
<dbReference type="SUPFAM" id="SSF52540">
    <property type="entry name" value="P-loop containing nucleoside triphosphate hydrolases"/>
    <property type="match status" value="1"/>
</dbReference>
<proteinExistence type="predicted"/>
<feature type="domain" description="Helicase ATP-binding" evidence="2">
    <location>
        <begin position="23"/>
        <end position="198"/>
    </location>
</feature>
<keyword evidence="4" id="KW-0547">Nucleotide-binding</keyword>
<keyword evidence="1" id="KW-0378">Hydrolase</keyword>
<dbReference type="CDD" id="cd18793">
    <property type="entry name" value="SF2_C_SNF"/>
    <property type="match status" value="1"/>
</dbReference>
<dbReference type="InterPro" id="IPR038718">
    <property type="entry name" value="SNF2-like_sf"/>
</dbReference>
<keyword evidence="4" id="KW-0347">Helicase</keyword>
<dbReference type="AlphaFoldDB" id="A0A7W3SW21"/>
<dbReference type="PROSITE" id="PS51194">
    <property type="entry name" value="HELICASE_CTER"/>
    <property type="match status" value="1"/>
</dbReference>
<dbReference type="InterPro" id="IPR014001">
    <property type="entry name" value="Helicase_ATP-bd"/>
</dbReference>
<evidence type="ECO:0000259" key="2">
    <source>
        <dbReference type="PROSITE" id="PS51192"/>
    </source>
</evidence>